<dbReference type="GO" id="GO:0008270">
    <property type="term" value="F:zinc ion binding"/>
    <property type="evidence" value="ECO:0007669"/>
    <property type="project" value="UniProtKB-KW"/>
</dbReference>
<dbReference type="SMART" id="SM00061">
    <property type="entry name" value="MATH"/>
    <property type="match status" value="1"/>
</dbReference>
<evidence type="ECO:0000313" key="8">
    <source>
        <dbReference type="EMBL" id="CAF1360337.1"/>
    </source>
</evidence>
<dbReference type="PROSITE" id="PS50089">
    <property type="entry name" value="ZF_RING_2"/>
    <property type="match status" value="1"/>
</dbReference>
<name>A0A815I4T3_9BILA</name>
<evidence type="ECO:0000256" key="5">
    <source>
        <dbReference type="PROSITE-ProRule" id="PRU00175"/>
    </source>
</evidence>
<dbReference type="InterPro" id="IPR002083">
    <property type="entry name" value="MATH/TRAF_dom"/>
</dbReference>
<evidence type="ECO:0000256" key="1">
    <source>
        <dbReference type="ARBA" id="ARBA00004496"/>
    </source>
</evidence>
<feature type="domain" description="MATH" evidence="7">
    <location>
        <begin position="513"/>
        <end position="660"/>
    </location>
</feature>
<keyword evidence="3 5" id="KW-0863">Zinc-finger</keyword>
<reference evidence="8" key="1">
    <citation type="submission" date="2021-02" db="EMBL/GenBank/DDBJ databases">
        <authorList>
            <person name="Nowell W R."/>
        </authorList>
    </citation>
    <scope>NUCLEOTIDE SEQUENCE</scope>
</reference>
<dbReference type="PANTHER" id="PTHR10131:SF138">
    <property type="entry name" value="RE66324P"/>
    <property type="match status" value="1"/>
</dbReference>
<evidence type="ECO:0000256" key="3">
    <source>
        <dbReference type="ARBA" id="ARBA00022771"/>
    </source>
</evidence>
<dbReference type="GO" id="GO:0009898">
    <property type="term" value="C:cytoplasmic side of plasma membrane"/>
    <property type="evidence" value="ECO:0007669"/>
    <property type="project" value="TreeGrafter"/>
</dbReference>
<keyword evidence="4" id="KW-0862">Zinc</keyword>
<comment type="caution">
    <text evidence="8">The sequence shown here is derived from an EMBL/GenBank/DDBJ whole genome shotgun (WGS) entry which is preliminary data.</text>
</comment>
<evidence type="ECO:0000256" key="2">
    <source>
        <dbReference type="ARBA" id="ARBA00022490"/>
    </source>
</evidence>
<keyword evidence="2" id="KW-0963">Cytoplasm</keyword>
<sequence>MTSLVDRLPIVQQLSTVILPRESLPKNDEIIDDNDNSVNQLSDRYEESRLIHGNVCTGALVVLWLGDKHSSLRAALIEYLIPEDITLILFSTKEQLWHWLNTYSSSCVQKKIDGIFADDTRLLIKLIIDLALFSEELGDRQREDENNELEAQRNYGRALKLCALDTNTFHLHVSGLYLKELLEKFVHQIEQVRRIYVYYATSDALQSDQIRISSGSEESEKLEFCLERDLEKQLQNAETGRAVDSSQSIDRSTIDNIATSTMERLSAKRANNFDRHSPVPKRFAFTVQVDSFMKNINSRFFCPSCKVFLQEPYQLECGHRQCKSCTNNKKSCATCLKFISKDKIWFDRGFQNEIQQLSTTCLECEWNGSLELYQHLDQNHQQFINCSTCNKQVAQSSLHRHYLDEIHQEINSALYLISPVNNSNINHSQIQGIISNLLNSTKVRNDDIQRINGQLNNHQHSISVMTQQWSSFKTIVQEINDHIYRIEINQNLLYQQFLLLKENVEDAQATSFDGTLTWKIMNFQEKRMDATSERNLSIYSPPFYSSQTDYKMRLQLFLNGNNNIRGTHMSLFLVLMKGNHDAILQWPFKFKVTFTVLNQLSLNNNHSISFWFDTTSSCFQHLTTDMNIIYGISRFLPLDLFEKNQNQYVQNDTMFIKVKIDFSAEKSGKLSILKHILR</sequence>
<evidence type="ECO:0000256" key="4">
    <source>
        <dbReference type="ARBA" id="ARBA00022833"/>
    </source>
</evidence>
<proteinExistence type="predicted"/>
<dbReference type="EMBL" id="CAJNOT010003043">
    <property type="protein sequence ID" value="CAF1360337.1"/>
    <property type="molecule type" value="Genomic_DNA"/>
</dbReference>
<dbReference type="InterPro" id="IPR013083">
    <property type="entry name" value="Znf_RING/FYVE/PHD"/>
</dbReference>
<dbReference type="GO" id="GO:0005164">
    <property type="term" value="F:tumor necrosis factor receptor binding"/>
    <property type="evidence" value="ECO:0007669"/>
    <property type="project" value="TreeGrafter"/>
</dbReference>
<evidence type="ECO:0000313" key="9">
    <source>
        <dbReference type="Proteomes" id="UP000663864"/>
    </source>
</evidence>
<feature type="domain" description="RING-type" evidence="6">
    <location>
        <begin position="302"/>
        <end position="335"/>
    </location>
</feature>
<dbReference type="Gene3D" id="3.30.40.10">
    <property type="entry name" value="Zinc/RING finger domain, C3HC4 (zinc finger)"/>
    <property type="match status" value="1"/>
</dbReference>
<evidence type="ECO:0000259" key="6">
    <source>
        <dbReference type="PROSITE" id="PS50089"/>
    </source>
</evidence>
<dbReference type="PANTHER" id="PTHR10131">
    <property type="entry name" value="TNF RECEPTOR ASSOCIATED FACTOR"/>
    <property type="match status" value="1"/>
</dbReference>
<dbReference type="SUPFAM" id="SSF49599">
    <property type="entry name" value="TRAF domain-like"/>
    <property type="match status" value="1"/>
</dbReference>
<dbReference type="Pfam" id="PF21355">
    <property type="entry name" value="TRAF-mep_MATH"/>
    <property type="match status" value="1"/>
</dbReference>
<keyword evidence="3 5" id="KW-0479">Metal-binding</keyword>
<comment type="subcellular location">
    <subcellularLocation>
        <location evidence="1">Cytoplasm</location>
    </subcellularLocation>
</comment>
<organism evidence="8 9">
    <name type="scientific">Rotaria sordida</name>
    <dbReference type="NCBI Taxonomy" id="392033"/>
    <lineage>
        <taxon>Eukaryota</taxon>
        <taxon>Metazoa</taxon>
        <taxon>Spiralia</taxon>
        <taxon>Gnathifera</taxon>
        <taxon>Rotifera</taxon>
        <taxon>Eurotatoria</taxon>
        <taxon>Bdelloidea</taxon>
        <taxon>Philodinida</taxon>
        <taxon>Philodinidae</taxon>
        <taxon>Rotaria</taxon>
    </lineage>
</organism>
<gene>
    <name evidence="8" type="ORF">ZHD862_LOCUS31040</name>
</gene>
<protein>
    <submittedName>
        <fullName evidence="8">Uncharacterized protein</fullName>
    </submittedName>
</protein>
<dbReference type="AlphaFoldDB" id="A0A815I4T3"/>
<dbReference type="SUPFAM" id="SSF57850">
    <property type="entry name" value="RING/U-box"/>
    <property type="match status" value="1"/>
</dbReference>
<evidence type="ECO:0000259" key="7">
    <source>
        <dbReference type="PROSITE" id="PS50144"/>
    </source>
</evidence>
<dbReference type="PROSITE" id="PS50144">
    <property type="entry name" value="MATH"/>
    <property type="match status" value="1"/>
</dbReference>
<dbReference type="InterPro" id="IPR001841">
    <property type="entry name" value="Znf_RING"/>
</dbReference>
<dbReference type="InterPro" id="IPR008974">
    <property type="entry name" value="TRAF-like"/>
</dbReference>
<dbReference type="Proteomes" id="UP000663864">
    <property type="component" value="Unassembled WGS sequence"/>
</dbReference>
<accession>A0A815I4T3</accession>
<dbReference type="InterPro" id="IPR049342">
    <property type="entry name" value="TRAF1-6_MATH_dom"/>
</dbReference>
<dbReference type="GO" id="GO:0005737">
    <property type="term" value="C:cytoplasm"/>
    <property type="evidence" value="ECO:0007669"/>
    <property type="project" value="UniProtKB-SubCell"/>
</dbReference>
<dbReference type="Gene3D" id="2.60.210.10">
    <property type="entry name" value="Apoptosis, Tumor Necrosis Factor Receptor Associated Protein 2, Chain A"/>
    <property type="match status" value="1"/>
</dbReference>
<dbReference type="GO" id="GO:0043122">
    <property type="term" value="P:regulation of canonical NF-kappaB signal transduction"/>
    <property type="evidence" value="ECO:0007669"/>
    <property type="project" value="TreeGrafter"/>
</dbReference>